<evidence type="ECO:0000313" key="2">
    <source>
        <dbReference type="EMBL" id="SVB65881.1"/>
    </source>
</evidence>
<reference evidence="2" key="1">
    <citation type="submission" date="2018-05" db="EMBL/GenBank/DDBJ databases">
        <authorList>
            <person name="Lanie J.A."/>
            <person name="Ng W.-L."/>
            <person name="Kazmierczak K.M."/>
            <person name="Andrzejewski T.M."/>
            <person name="Davidsen T.M."/>
            <person name="Wayne K.J."/>
            <person name="Tettelin H."/>
            <person name="Glass J.I."/>
            <person name="Rusch D."/>
            <person name="Podicherti R."/>
            <person name="Tsui H.-C.T."/>
            <person name="Winkler M.E."/>
        </authorList>
    </citation>
    <scope>NUCLEOTIDE SEQUENCE</scope>
</reference>
<proteinExistence type="predicted"/>
<dbReference type="AlphaFoldDB" id="A0A382FV97"/>
<name>A0A382FV97_9ZZZZ</name>
<organism evidence="2">
    <name type="scientific">marine metagenome</name>
    <dbReference type="NCBI Taxonomy" id="408172"/>
    <lineage>
        <taxon>unclassified sequences</taxon>
        <taxon>metagenomes</taxon>
        <taxon>ecological metagenomes</taxon>
    </lineage>
</organism>
<protein>
    <recommendedName>
        <fullName evidence="1">Putative endonuclease Z1 domain-containing protein</fullName>
    </recommendedName>
</protein>
<sequence>AGYKLIIVLAGTFNNLRAQTQYRIDEALVGRDTTSGPTSTKAIGVGLEAESKPIISLTSATETGDFKAATAAAVGFDFGAINAPTVFVIKKNVTVLKNLHEWILAHAPIPEGHERVAGIPLLLIDDEADSASINTANTAKDAEVDPTKTNMWIRRILNTFDQTGFVGYTATPFANIFVDEQADNPDVGEDLFPRSFIFSLEAPDNWVGPEQVFGISTDEYADDSPQWPVTSEVLDNEDWLPPKHKKDLVVQPDLFPTSLDEAIRAFVLSCAARRTRGQLKDHKSMLVHVTAFVNTQNQVREQVGDHLWNLKNAILYNYDSQIRRQLNEIWDRDFLSASRSLQAHGEPPPVQEYSEIKDELVNAVSAITVKTINGSSADCLDYSAHTGNGLSTIVIGGAKLSRGLTLEGLSVSYYLRATRMYDTLMQMGRWFGYRPGYLDLCRVYTTPEIMQWYRNISVATRELLDDFNQMQLEGATPADFGLRVRNSPGMLVTAQAKMRNGVKRQVSFSQTRPEPT</sequence>
<accession>A0A382FV97</accession>
<gene>
    <name evidence="2" type="ORF">METZ01_LOCUS218735</name>
</gene>
<dbReference type="EMBL" id="UINC01051565">
    <property type="protein sequence ID" value="SVB65881.1"/>
    <property type="molecule type" value="Genomic_DNA"/>
</dbReference>
<feature type="non-terminal residue" evidence="2">
    <location>
        <position position="1"/>
    </location>
</feature>
<dbReference type="Pfam" id="PF10593">
    <property type="entry name" value="Z1"/>
    <property type="match status" value="1"/>
</dbReference>
<evidence type="ECO:0000259" key="1">
    <source>
        <dbReference type="Pfam" id="PF10593"/>
    </source>
</evidence>
<feature type="non-terminal residue" evidence="2">
    <location>
        <position position="516"/>
    </location>
</feature>
<feature type="domain" description="Putative endonuclease Z1" evidence="1">
    <location>
        <begin position="258"/>
        <end position="490"/>
    </location>
</feature>
<dbReference type="InterPro" id="IPR018310">
    <property type="entry name" value="Put_endonuclease_Z1-dom"/>
</dbReference>